<evidence type="ECO:0000259" key="1">
    <source>
        <dbReference type="PROSITE" id="PS50043"/>
    </source>
</evidence>
<dbReference type="PROSITE" id="PS50043">
    <property type="entry name" value="HTH_LUXR_2"/>
    <property type="match status" value="1"/>
</dbReference>
<dbReference type="GO" id="GO:0003677">
    <property type="term" value="F:DNA binding"/>
    <property type="evidence" value="ECO:0007669"/>
    <property type="project" value="InterPro"/>
</dbReference>
<dbReference type="PROSITE" id="PS00622">
    <property type="entry name" value="HTH_LUXR_1"/>
    <property type="match status" value="1"/>
</dbReference>
<protein>
    <submittedName>
        <fullName evidence="2">Bacterial regulatory protein, luxR family</fullName>
    </submittedName>
</protein>
<dbReference type="InterPro" id="IPR036388">
    <property type="entry name" value="WH-like_DNA-bd_sf"/>
</dbReference>
<dbReference type="AlphaFoldDB" id="A0A8E0WMV1"/>
<dbReference type="SUPFAM" id="SSF46894">
    <property type="entry name" value="C-terminal effector domain of the bipartite response regulators"/>
    <property type="match status" value="1"/>
</dbReference>
<dbReference type="PRINTS" id="PR00038">
    <property type="entry name" value="HTHLUXR"/>
</dbReference>
<organism evidence="2 3">
    <name type="scientific">Rickettsia tamurae subsp. buchneri</name>
    <dbReference type="NCBI Taxonomy" id="1462938"/>
    <lineage>
        <taxon>Bacteria</taxon>
        <taxon>Pseudomonadati</taxon>
        <taxon>Pseudomonadota</taxon>
        <taxon>Alphaproteobacteria</taxon>
        <taxon>Rickettsiales</taxon>
        <taxon>Rickettsiaceae</taxon>
        <taxon>Rickettsieae</taxon>
        <taxon>Rickettsia</taxon>
        <taxon>spotted fever group</taxon>
    </lineage>
</organism>
<dbReference type="CDD" id="cd06170">
    <property type="entry name" value="LuxR_C_like"/>
    <property type="match status" value="1"/>
</dbReference>
<dbReference type="EMBL" id="JFKF01000035">
    <property type="protein sequence ID" value="KDO03404.1"/>
    <property type="molecule type" value="Genomic_DNA"/>
</dbReference>
<proteinExistence type="predicted"/>
<sequence>MSTLFNIPKDHSTFIYHKDVEDIVRPLRELLNINYFCFSRIYDNGKHIALTTNPAWFLRYYNNRYFLKEAISKTGIVGNFYPIVWDYVIDIDKLSYQAMLDTRNHNFAHLFSLKYISMKYIDLYSMSVPEEEKQSNEKYLQYYEIIKKFTLYFQSAAASIINKAEKNPISVNNLTEFQSTEDDIISKLDQFEQQIKVLQLNLNLNGFIIKLTITETKYLKALALGMSSKSIAKKFNVSTRTVETHINNLKSKLGVYCKSEIAFKLNSQGVNFNMV</sequence>
<evidence type="ECO:0000313" key="2">
    <source>
        <dbReference type="EMBL" id="KDO03404.1"/>
    </source>
</evidence>
<comment type="caution">
    <text evidence="2">The sequence shown here is derived from an EMBL/GenBank/DDBJ whole genome shotgun (WGS) entry which is preliminary data.</text>
</comment>
<evidence type="ECO:0000313" key="3">
    <source>
        <dbReference type="Proteomes" id="UP000027161"/>
    </source>
</evidence>
<name>A0A8E0WMV1_9RICK</name>
<dbReference type="Pfam" id="PF00196">
    <property type="entry name" value="GerE"/>
    <property type="match status" value="1"/>
</dbReference>
<dbReference type="SMART" id="SM00421">
    <property type="entry name" value="HTH_LUXR"/>
    <property type="match status" value="1"/>
</dbReference>
<dbReference type="InterPro" id="IPR016032">
    <property type="entry name" value="Sig_transdc_resp-reg_C-effctor"/>
</dbReference>
<feature type="domain" description="HTH luxR-type" evidence="1">
    <location>
        <begin position="203"/>
        <end position="269"/>
    </location>
</feature>
<accession>A0A8E0WMV1</accession>
<reference evidence="2 3" key="1">
    <citation type="submission" date="2014-02" db="EMBL/GenBank/DDBJ databases">
        <title>Draft genome sequence of Rickettsia buchneri sp. nov. ISO7T.</title>
        <authorList>
            <person name="Felsheim R.F."/>
            <person name="Kurtti T.J."/>
            <person name="Munderloh U.G."/>
        </authorList>
    </citation>
    <scope>NUCLEOTIDE SEQUENCE [LARGE SCALE GENOMIC DNA]</scope>
    <source>
        <strain evidence="2 3">ISO7</strain>
    </source>
</reference>
<dbReference type="RefSeq" id="WP_008580472.1">
    <property type="nucleotide sequence ID" value="NZ_CP113531.1"/>
</dbReference>
<dbReference type="Gene3D" id="1.10.10.10">
    <property type="entry name" value="Winged helix-like DNA-binding domain superfamily/Winged helix DNA-binding domain"/>
    <property type="match status" value="1"/>
</dbReference>
<dbReference type="Proteomes" id="UP000027161">
    <property type="component" value="Unassembled WGS sequence"/>
</dbReference>
<dbReference type="GO" id="GO:0006355">
    <property type="term" value="P:regulation of DNA-templated transcription"/>
    <property type="evidence" value="ECO:0007669"/>
    <property type="project" value="InterPro"/>
</dbReference>
<gene>
    <name evidence="2" type="ORF">REISMN_01850</name>
</gene>
<keyword evidence="3" id="KW-1185">Reference proteome</keyword>
<dbReference type="InterPro" id="IPR000792">
    <property type="entry name" value="Tscrpt_reg_LuxR_C"/>
</dbReference>